<dbReference type="GO" id="GO:0019901">
    <property type="term" value="F:protein kinase binding"/>
    <property type="evidence" value="ECO:0000318"/>
    <property type="project" value="GO_Central"/>
</dbReference>
<feature type="non-terminal residue" evidence="4">
    <location>
        <position position="252"/>
    </location>
</feature>
<evidence type="ECO:0000313" key="4">
    <source>
        <dbReference type="EMBL" id="EDO48970.1"/>
    </source>
</evidence>
<dbReference type="GO" id="GO:0030865">
    <property type="term" value="P:cortical cytoskeleton organization"/>
    <property type="evidence" value="ECO:0000318"/>
    <property type="project" value="GO_Central"/>
</dbReference>
<dbReference type="GO" id="GO:0031410">
    <property type="term" value="C:cytoplasmic vesicle"/>
    <property type="evidence" value="ECO:0000318"/>
    <property type="project" value="GO_Central"/>
</dbReference>
<evidence type="ECO:0000313" key="5">
    <source>
        <dbReference type="Proteomes" id="UP000001593"/>
    </source>
</evidence>
<dbReference type="PROSITE" id="PS51419">
    <property type="entry name" value="RAB"/>
    <property type="match status" value="1"/>
</dbReference>
<dbReference type="AlphaFoldDB" id="A7RI56"/>
<dbReference type="PANTHER" id="PTHR24072">
    <property type="entry name" value="RHO FAMILY GTPASE"/>
    <property type="match status" value="1"/>
</dbReference>
<dbReference type="NCBIfam" id="TIGR00231">
    <property type="entry name" value="small_GTP"/>
    <property type="match status" value="1"/>
</dbReference>
<dbReference type="Gene3D" id="3.40.50.300">
    <property type="entry name" value="P-loop containing nucleotide triphosphate hydrolases"/>
    <property type="match status" value="1"/>
</dbReference>
<sequence length="252" mass="28322">MLYQALKLVLVGDAGIGKSTLIAKCHETHPTSAECGGFFAKTFDRSAEYKPTALKAYSTNVYSNPTGVVYSVYQANIVDTGGSTVLDYVRPLAYIHADLFILCFDVTNRASFENVASKWFPEIRLYEKKVPLMLVGLKPNPVEKRKVSKADAERMLTRVKENGSYFEVDSFNPKEDEASKLFEAAVEQAFQHRQTLSDRHLKNREKESSKDPSFDITNLSEPSPPPKTKVADSTLREDWKSTQERHESADVT</sequence>
<dbReference type="InParanoid" id="A7RI56"/>
<reference evidence="4 5" key="1">
    <citation type="journal article" date="2007" name="Science">
        <title>Sea anemone genome reveals ancestral eumetazoan gene repertoire and genomic organization.</title>
        <authorList>
            <person name="Putnam N.H."/>
            <person name="Srivastava M."/>
            <person name="Hellsten U."/>
            <person name="Dirks B."/>
            <person name="Chapman J."/>
            <person name="Salamov A."/>
            <person name="Terry A."/>
            <person name="Shapiro H."/>
            <person name="Lindquist E."/>
            <person name="Kapitonov V.V."/>
            <person name="Jurka J."/>
            <person name="Genikhovich G."/>
            <person name="Grigoriev I.V."/>
            <person name="Lucas S.M."/>
            <person name="Steele R.E."/>
            <person name="Finnerty J.R."/>
            <person name="Technau U."/>
            <person name="Martindale M.Q."/>
            <person name="Rokhsar D.S."/>
        </authorList>
    </citation>
    <scope>NUCLEOTIDE SEQUENCE [LARGE SCALE GENOMIC DNA]</scope>
    <source>
        <strain evidence="5">CH2 X CH6</strain>
    </source>
</reference>
<dbReference type="GO" id="GO:0042995">
    <property type="term" value="C:cell projection"/>
    <property type="evidence" value="ECO:0000318"/>
    <property type="project" value="GO_Central"/>
</dbReference>
<feature type="region of interest" description="Disordered" evidence="3">
    <location>
        <begin position="194"/>
        <end position="252"/>
    </location>
</feature>
<dbReference type="SMART" id="SM00175">
    <property type="entry name" value="RAB"/>
    <property type="match status" value="1"/>
</dbReference>
<protein>
    <submittedName>
        <fullName evidence="4">Uncharacterized protein</fullName>
    </submittedName>
</protein>
<feature type="compositionally biased region" description="Basic and acidic residues" evidence="3">
    <location>
        <begin position="234"/>
        <end position="252"/>
    </location>
</feature>
<dbReference type="GO" id="GO:0005856">
    <property type="term" value="C:cytoskeleton"/>
    <property type="evidence" value="ECO:0000318"/>
    <property type="project" value="GO_Central"/>
</dbReference>
<dbReference type="Proteomes" id="UP000001593">
    <property type="component" value="Unassembled WGS sequence"/>
</dbReference>
<dbReference type="InterPro" id="IPR003578">
    <property type="entry name" value="Small_GTPase_Rho"/>
</dbReference>
<proteinExistence type="predicted"/>
<dbReference type="Pfam" id="PF00071">
    <property type="entry name" value="Ras"/>
    <property type="match status" value="1"/>
</dbReference>
<dbReference type="GO" id="GO:0003924">
    <property type="term" value="F:GTPase activity"/>
    <property type="evidence" value="ECO:0000318"/>
    <property type="project" value="GO_Central"/>
</dbReference>
<dbReference type="GO" id="GO:0032956">
    <property type="term" value="P:regulation of actin cytoskeleton organization"/>
    <property type="evidence" value="ECO:0000318"/>
    <property type="project" value="GO_Central"/>
</dbReference>
<dbReference type="PROSITE" id="PS51420">
    <property type="entry name" value="RHO"/>
    <property type="match status" value="1"/>
</dbReference>
<dbReference type="GO" id="GO:0007163">
    <property type="term" value="P:establishment or maintenance of cell polarity"/>
    <property type="evidence" value="ECO:0000318"/>
    <property type="project" value="GO_Central"/>
</dbReference>
<gene>
    <name evidence="4" type="ORF">NEMVEDRAFT_v1g178220</name>
</gene>
<keyword evidence="2" id="KW-0342">GTP-binding</keyword>
<dbReference type="EMBL" id="DS469511">
    <property type="protein sequence ID" value="EDO48970.1"/>
    <property type="molecule type" value="Genomic_DNA"/>
</dbReference>
<evidence type="ECO:0000256" key="3">
    <source>
        <dbReference type="SAM" id="MobiDB-lite"/>
    </source>
</evidence>
<dbReference type="GO" id="GO:0005525">
    <property type="term" value="F:GTP binding"/>
    <property type="evidence" value="ECO:0000318"/>
    <property type="project" value="GO_Central"/>
</dbReference>
<dbReference type="SMART" id="SM00173">
    <property type="entry name" value="RAS"/>
    <property type="match status" value="1"/>
</dbReference>
<dbReference type="InterPro" id="IPR005225">
    <property type="entry name" value="Small_GTP-bd"/>
</dbReference>
<dbReference type="GO" id="GO:0007165">
    <property type="term" value="P:signal transduction"/>
    <property type="evidence" value="ECO:0000318"/>
    <property type="project" value="GO_Central"/>
</dbReference>
<dbReference type="eggNOG" id="KOG0393">
    <property type="taxonomic scope" value="Eukaryota"/>
</dbReference>
<name>A7RI56_NEMVE</name>
<dbReference type="InterPro" id="IPR027417">
    <property type="entry name" value="P-loop_NTPase"/>
</dbReference>
<keyword evidence="5" id="KW-1185">Reference proteome</keyword>
<dbReference type="GO" id="GO:0060326">
    <property type="term" value="P:cell chemotaxis"/>
    <property type="evidence" value="ECO:0000318"/>
    <property type="project" value="GO_Central"/>
</dbReference>
<dbReference type="GO" id="GO:0005886">
    <property type="term" value="C:plasma membrane"/>
    <property type="evidence" value="ECO:0000318"/>
    <property type="project" value="GO_Central"/>
</dbReference>
<dbReference type="HOGENOM" id="CLU_1105036_0_0_1"/>
<dbReference type="InterPro" id="IPR001806">
    <property type="entry name" value="Small_GTPase"/>
</dbReference>
<dbReference type="GO" id="GO:0007015">
    <property type="term" value="P:actin filament organization"/>
    <property type="evidence" value="ECO:0000318"/>
    <property type="project" value="GO_Central"/>
</dbReference>
<dbReference type="PROSITE" id="PS51421">
    <property type="entry name" value="RAS"/>
    <property type="match status" value="1"/>
</dbReference>
<keyword evidence="1" id="KW-0547">Nucleotide-binding</keyword>
<dbReference type="PhylomeDB" id="A7RI56"/>
<evidence type="ECO:0000256" key="2">
    <source>
        <dbReference type="ARBA" id="ARBA00023134"/>
    </source>
</evidence>
<dbReference type="PRINTS" id="PR00449">
    <property type="entry name" value="RASTRNSFRMNG"/>
</dbReference>
<dbReference type="SUPFAM" id="SSF52540">
    <property type="entry name" value="P-loop containing nucleoside triphosphate hydrolases"/>
    <property type="match status" value="1"/>
</dbReference>
<organism evidence="4 5">
    <name type="scientific">Nematostella vectensis</name>
    <name type="common">Starlet sea anemone</name>
    <dbReference type="NCBI Taxonomy" id="45351"/>
    <lineage>
        <taxon>Eukaryota</taxon>
        <taxon>Metazoa</taxon>
        <taxon>Cnidaria</taxon>
        <taxon>Anthozoa</taxon>
        <taxon>Hexacorallia</taxon>
        <taxon>Actiniaria</taxon>
        <taxon>Edwardsiidae</taxon>
        <taxon>Nematostella</taxon>
    </lineage>
</organism>
<dbReference type="SMART" id="SM00174">
    <property type="entry name" value="RHO"/>
    <property type="match status" value="1"/>
</dbReference>
<evidence type="ECO:0000256" key="1">
    <source>
        <dbReference type="ARBA" id="ARBA00022741"/>
    </source>
</evidence>
<accession>A7RI56</accession>
<dbReference type="GO" id="GO:0008360">
    <property type="term" value="P:regulation of cell shape"/>
    <property type="evidence" value="ECO:0000318"/>
    <property type="project" value="GO_Central"/>
</dbReference>
<feature type="compositionally biased region" description="Basic and acidic residues" evidence="3">
    <location>
        <begin position="195"/>
        <end position="213"/>
    </location>
</feature>
<dbReference type="STRING" id="45351.A7RI56"/>
<dbReference type="GO" id="GO:0007264">
    <property type="term" value="P:small GTPase-mediated signal transduction"/>
    <property type="evidence" value="ECO:0007669"/>
    <property type="project" value="InterPro"/>
</dbReference>